<keyword evidence="2" id="KW-1185">Reference proteome</keyword>
<dbReference type="GeneID" id="85356685"/>
<dbReference type="AlphaFoldDB" id="A0AA39N586"/>
<evidence type="ECO:0000313" key="1">
    <source>
        <dbReference type="EMBL" id="KAK0458387.1"/>
    </source>
</evidence>
<gene>
    <name evidence="1" type="ORF">EV420DRAFT_1541988</name>
</gene>
<sequence length="238" mass="25973">MSSIVLPSRGQCIQITVNSQHCQCQWFFPPESPLLGQNICGLCGHGIHAHADYVSTVVNRCPANQCAAYVQKTTLTQLCTCGAPFFEHIATDNTKYYLREPWTVSDYFSANSNVSSTSDNYAYDASSSFDPNTSSLPSTDYNPTISFGDARSLPFTTPEPIYSPYASNTSSAIQPDTTLTPGGYSPDGYFTHYSNHLVNSPYDRQPEGGTTNGSFEYQDYGNLMYAETPGAWSGPYGA</sequence>
<dbReference type="RefSeq" id="XP_060330657.1">
    <property type="nucleotide sequence ID" value="XM_060473137.1"/>
</dbReference>
<evidence type="ECO:0000313" key="2">
    <source>
        <dbReference type="Proteomes" id="UP001175211"/>
    </source>
</evidence>
<protein>
    <submittedName>
        <fullName evidence="1">Uncharacterized protein</fullName>
    </submittedName>
</protein>
<reference evidence="1" key="1">
    <citation type="submission" date="2023-06" db="EMBL/GenBank/DDBJ databases">
        <authorList>
            <consortium name="Lawrence Berkeley National Laboratory"/>
            <person name="Ahrendt S."/>
            <person name="Sahu N."/>
            <person name="Indic B."/>
            <person name="Wong-Bajracharya J."/>
            <person name="Merenyi Z."/>
            <person name="Ke H.-M."/>
            <person name="Monk M."/>
            <person name="Kocsube S."/>
            <person name="Drula E."/>
            <person name="Lipzen A."/>
            <person name="Balint B."/>
            <person name="Henrissat B."/>
            <person name="Andreopoulos B."/>
            <person name="Martin F.M."/>
            <person name="Harder C.B."/>
            <person name="Rigling D."/>
            <person name="Ford K.L."/>
            <person name="Foster G.D."/>
            <person name="Pangilinan J."/>
            <person name="Papanicolaou A."/>
            <person name="Barry K."/>
            <person name="LaButti K."/>
            <person name="Viragh M."/>
            <person name="Koriabine M."/>
            <person name="Yan M."/>
            <person name="Riley R."/>
            <person name="Champramary S."/>
            <person name="Plett K.L."/>
            <person name="Tsai I.J."/>
            <person name="Slot J."/>
            <person name="Sipos G."/>
            <person name="Plett J."/>
            <person name="Nagy L.G."/>
            <person name="Grigoriev I.V."/>
        </authorList>
    </citation>
    <scope>NUCLEOTIDE SEQUENCE</scope>
    <source>
        <strain evidence="1">CCBAS 213</strain>
    </source>
</reference>
<proteinExistence type="predicted"/>
<name>A0AA39N586_ARMTA</name>
<comment type="caution">
    <text evidence="1">The sequence shown here is derived from an EMBL/GenBank/DDBJ whole genome shotgun (WGS) entry which is preliminary data.</text>
</comment>
<dbReference type="EMBL" id="JAUEPS010000017">
    <property type="protein sequence ID" value="KAK0458387.1"/>
    <property type="molecule type" value="Genomic_DNA"/>
</dbReference>
<accession>A0AA39N586</accession>
<organism evidence="1 2">
    <name type="scientific">Armillaria tabescens</name>
    <name type="common">Ringless honey mushroom</name>
    <name type="synonym">Agaricus tabescens</name>
    <dbReference type="NCBI Taxonomy" id="1929756"/>
    <lineage>
        <taxon>Eukaryota</taxon>
        <taxon>Fungi</taxon>
        <taxon>Dikarya</taxon>
        <taxon>Basidiomycota</taxon>
        <taxon>Agaricomycotina</taxon>
        <taxon>Agaricomycetes</taxon>
        <taxon>Agaricomycetidae</taxon>
        <taxon>Agaricales</taxon>
        <taxon>Marasmiineae</taxon>
        <taxon>Physalacriaceae</taxon>
        <taxon>Desarmillaria</taxon>
    </lineage>
</organism>
<dbReference type="Proteomes" id="UP001175211">
    <property type="component" value="Unassembled WGS sequence"/>
</dbReference>